<feature type="compositionally biased region" description="Low complexity" evidence="12">
    <location>
        <begin position="845"/>
        <end position="870"/>
    </location>
</feature>
<dbReference type="InterPro" id="IPR001005">
    <property type="entry name" value="SANT/Myb"/>
</dbReference>
<feature type="compositionally biased region" description="Low complexity" evidence="12">
    <location>
        <begin position="15"/>
        <end position="26"/>
    </location>
</feature>
<feature type="compositionally biased region" description="Low complexity" evidence="12">
    <location>
        <begin position="1759"/>
        <end position="1772"/>
    </location>
</feature>
<feature type="compositionally biased region" description="Basic and acidic residues" evidence="12">
    <location>
        <begin position="1850"/>
        <end position="1859"/>
    </location>
</feature>
<evidence type="ECO:0000256" key="8">
    <source>
        <dbReference type="ARBA" id="ARBA00022990"/>
    </source>
</evidence>
<keyword evidence="8" id="KW-0007">Acetylation</keyword>
<feature type="compositionally biased region" description="Polar residues" evidence="12">
    <location>
        <begin position="1636"/>
        <end position="1653"/>
    </location>
</feature>
<feature type="compositionally biased region" description="Basic and acidic residues" evidence="12">
    <location>
        <begin position="1530"/>
        <end position="1619"/>
    </location>
</feature>
<feature type="compositionally biased region" description="Polar residues" evidence="12">
    <location>
        <begin position="1056"/>
        <end position="1068"/>
    </location>
</feature>
<evidence type="ECO:0000256" key="4">
    <source>
        <dbReference type="ARBA" id="ARBA00022723"/>
    </source>
</evidence>
<feature type="compositionally biased region" description="Low complexity" evidence="12">
    <location>
        <begin position="1688"/>
        <end position="1709"/>
    </location>
</feature>
<feature type="region of interest" description="Disordered" evidence="12">
    <location>
        <begin position="1184"/>
        <end position="1219"/>
    </location>
</feature>
<feature type="domain" description="BAH" evidence="13">
    <location>
        <begin position="391"/>
        <end position="535"/>
    </location>
</feature>
<dbReference type="Proteomes" id="UP001642540">
    <property type="component" value="Unassembled WGS sequence"/>
</dbReference>
<feature type="compositionally biased region" description="Low complexity" evidence="12">
    <location>
        <begin position="2069"/>
        <end position="2086"/>
    </location>
</feature>
<feature type="compositionally biased region" description="Polar residues" evidence="12">
    <location>
        <begin position="1495"/>
        <end position="1504"/>
    </location>
</feature>
<keyword evidence="4" id="KW-0479">Metal-binding</keyword>
<evidence type="ECO:0000259" key="15">
    <source>
        <dbReference type="PROSITE" id="PS51293"/>
    </source>
</evidence>
<evidence type="ECO:0000256" key="12">
    <source>
        <dbReference type="SAM" id="MobiDB-lite"/>
    </source>
</evidence>
<feature type="compositionally biased region" description="Polar residues" evidence="12">
    <location>
        <begin position="1934"/>
        <end position="1951"/>
    </location>
</feature>
<dbReference type="SMART" id="SM00401">
    <property type="entry name" value="ZnF_GATA"/>
    <property type="match status" value="1"/>
</dbReference>
<dbReference type="SUPFAM" id="SSF46689">
    <property type="entry name" value="Homeodomain-like"/>
    <property type="match status" value="1"/>
</dbReference>
<feature type="compositionally biased region" description="Polar residues" evidence="12">
    <location>
        <begin position="185"/>
        <end position="204"/>
    </location>
</feature>
<dbReference type="Gene3D" id="1.10.10.60">
    <property type="entry name" value="Homeodomain-like"/>
    <property type="match status" value="1"/>
</dbReference>
<dbReference type="InterPro" id="IPR043151">
    <property type="entry name" value="BAH_sf"/>
</dbReference>
<feature type="compositionally biased region" description="Low complexity" evidence="12">
    <location>
        <begin position="948"/>
        <end position="961"/>
    </location>
</feature>
<evidence type="ECO:0000256" key="2">
    <source>
        <dbReference type="ARBA" id="ARBA00022499"/>
    </source>
</evidence>
<dbReference type="InterPro" id="IPR002951">
    <property type="entry name" value="Atrophin-like"/>
</dbReference>
<feature type="compositionally biased region" description="Basic residues" evidence="12">
    <location>
        <begin position="698"/>
        <end position="716"/>
    </location>
</feature>
<dbReference type="Gene3D" id="2.30.30.490">
    <property type="match status" value="1"/>
</dbReference>
<feature type="compositionally biased region" description="Polar residues" evidence="12">
    <location>
        <begin position="313"/>
        <end position="326"/>
    </location>
</feature>
<dbReference type="Pfam" id="PF03154">
    <property type="entry name" value="Atrophin-1"/>
    <property type="match status" value="1"/>
</dbReference>
<feature type="region of interest" description="Disordered" evidence="12">
    <location>
        <begin position="1330"/>
        <end position="1951"/>
    </location>
</feature>
<evidence type="ECO:0000259" key="14">
    <source>
        <dbReference type="PROSITE" id="PS51156"/>
    </source>
</evidence>
<dbReference type="SMART" id="SM01189">
    <property type="entry name" value="ELM2"/>
    <property type="match status" value="1"/>
</dbReference>
<keyword evidence="7" id="KW-0832">Ubl conjugation</keyword>
<evidence type="ECO:0000256" key="3">
    <source>
        <dbReference type="ARBA" id="ARBA00022553"/>
    </source>
</evidence>
<keyword evidence="6" id="KW-0862">Zinc</keyword>
<accession>A0ABP1QAP3</accession>
<dbReference type="SMART" id="SM00717">
    <property type="entry name" value="SANT"/>
    <property type="match status" value="1"/>
</dbReference>
<feature type="compositionally biased region" description="Acidic residues" evidence="12">
    <location>
        <begin position="907"/>
        <end position="931"/>
    </location>
</feature>
<feature type="domain" description="SANT" evidence="15">
    <location>
        <begin position="641"/>
        <end position="693"/>
    </location>
</feature>
<feature type="compositionally biased region" description="Acidic residues" evidence="12">
    <location>
        <begin position="732"/>
        <end position="742"/>
    </location>
</feature>
<feature type="compositionally biased region" description="Basic and acidic residues" evidence="12">
    <location>
        <begin position="877"/>
        <end position="896"/>
    </location>
</feature>
<evidence type="ECO:0000256" key="6">
    <source>
        <dbReference type="ARBA" id="ARBA00022833"/>
    </source>
</evidence>
<feature type="compositionally biased region" description="Basic and acidic residues" evidence="12">
    <location>
        <begin position="121"/>
        <end position="137"/>
    </location>
</feature>
<protein>
    <recommendedName>
        <fullName evidence="18">Arginine-glutamic acid dipeptide repeats protein</fullName>
    </recommendedName>
</protein>
<dbReference type="EMBL" id="CAXLJM020000027">
    <property type="protein sequence ID" value="CAL8095269.1"/>
    <property type="molecule type" value="Genomic_DNA"/>
</dbReference>
<dbReference type="InterPro" id="IPR009057">
    <property type="entry name" value="Homeodomain-like_sf"/>
</dbReference>
<feature type="compositionally biased region" description="Low complexity" evidence="12">
    <location>
        <begin position="205"/>
        <end position="235"/>
    </location>
</feature>
<name>A0ABP1QAP3_9HEXA</name>
<feature type="region of interest" description="Disordered" evidence="12">
    <location>
        <begin position="1"/>
        <end position="340"/>
    </location>
</feature>
<feature type="compositionally biased region" description="Basic and acidic residues" evidence="12">
    <location>
        <begin position="806"/>
        <end position="821"/>
    </location>
</feature>
<feature type="compositionally biased region" description="Pro residues" evidence="12">
    <location>
        <begin position="1330"/>
        <end position="1341"/>
    </location>
</feature>
<feature type="compositionally biased region" description="Low complexity" evidence="12">
    <location>
        <begin position="1505"/>
        <end position="1522"/>
    </location>
</feature>
<evidence type="ECO:0000256" key="10">
    <source>
        <dbReference type="ARBA" id="ARBA00023163"/>
    </source>
</evidence>
<dbReference type="Pfam" id="PF00320">
    <property type="entry name" value="GATA"/>
    <property type="match status" value="1"/>
</dbReference>
<dbReference type="Gene3D" id="4.10.1240.50">
    <property type="match status" value="1"/>
</dbReference>
<dbReference type="InterPro" id="IPR017884">
    <property type="entry name" value="SANT_dom"/>
</dbReference>
<feature type="compositionally biased region" description="Low complexity" evidence="12">
    <location>
        <begin position="1624"/>
        <end position="1635"/>
    </location>
</feature>
<dbReference type="CDD" id="cd11661">
    <property type="entry name" value="SANT_MTA3_like"/>
    <property type="match status" value="1"/>
</dbReference>
<feature type="compositionally biased region" description="Basic and acidic residues" evidence="12">
    <location>
        <begin position="1891"/>
        <end position="1915"/>
    </location>
</feature>
<keyword evidence="9" id="KW-0805">Transcription regulation</keyword>
<dbReference type="PROSITE" id="PS51156">
    <property type="entry name" value="ELM2"/>
    <property type="match status" value="1"/>
</dbReference>
<feature type="compositionally biased region" description="Polar residues" evidence="12">
    <location>
        <begin position="1737"/>
        <end position="1748"/>
    </location>
</feature>
<evidence type="ECO:0000313" key="16">
    <source>
        <dbReference type="EMBL" id="CAL8095269.1"/>
    </source>
</evidence>
<feature type="compositionally biased region" description="Low complexity" evidence="12">
    <location>
        <begin position="146"/>
        <end position="182"/>
    </location>
</feature>
<dbReference type="SMART" id="SM00439">
    <property type="entry name" value="BAH"/>
    <property type="match status" value="1"/>
</dbReference>
<keyword evidence="2" id="KW-1017">Isopeptide bond</keyword>
<dbReference type="CDD" id="cd00202">
    <property type="entry name" value="ZnF_GATA"/>
    <property type="match status" value="1"/>
</dbReference>
<evidence type="ECO:0008006" key="18">
    <source>
        <dbReference type="Google" id="ProtNLM"/>
    </source>
</evidence>
<feature type="compositionally biased region" description="Basic and acidic residues" evidence="12">
    <location>
        <begin position="1380"/>
        <end position="1391"/>
    </location>
</feature>
<feature type="compositionally biased region" description="Low complexity" evidence="12">
    <location>
        <begin position="897"/>
        <end position="906"/>
    </location>
</feature>
<keyword evidence="3" id="KW-0597">Phosphoprotein</keyword>
<feature type="compositionally biased region" description="Low complexity" evidence="12">
    <location>
        <begin position="72"/>
        <end position="85"/>
    </location>
</feature>
<proteinExistence type="predicted"/>
<sequence length="2284" mass="246598">MITESSGSSEEKRYNSSSNENGNHNSATGSVGGNTRNGADSGSIRQNLQGRLQAKASNSPTASGNNLGKSDNSFPSSNVKPSSSSKRAREAKATEAKVSTAPLSSQSSSSSSSNGESNGSQRKEKAAGGKDAREKDGSTSGKNYKSSSVTGTVSGVQSQAKQDTGCSTHSGTTSSSALSNHSQRQRSGGSAPSTPVRENTNTAIGSSNVSSSPKQSQKNNNNSNNSPSGSYNYQNRHVNNVSGQSSRINLTPLLSTGVDESSYVPQNSDNNSSDSKDSRQPDKIAINSAGIGTSGNSGISVGSSVVSSKEETNGSANSDAELSKNLTGTNSSTTSSSVTVDSSEVTVPSAASDNFEEVAIPVAGKKDPVKGRVWKDHEGVYTKYLCFNDRIEYKPGDAVYIESQRADLPYFICSIQEFKRSKRDTLMVHIKWFYRPCEVPETVYQLLIQDRTALETSEGGEKSESIATQFPEVCGRELFISDATDTYPVSVLRGLCRVEHFIELSSLVQVFKPGPDSFFYVLGYNPETRRLASTQGEIRVGPSHQAHLPELQTGVPVNCEQWEELCWKPGVTVDADLVMYLRASRSMAAFAGMCDGGSPDDGCLAASRDDTTINALAVLHECGYDPGKALQALVKCPVPKGIDKKWSEDETKRFVKGLRQFGKNFFRIRKELLPHKETGELVEFYYLWKKTPAALPSRTHRRHRRQSVLRRIRAPRNSRNNKEEPGDLSSASEDELSEDDSDSRDLSGYHCRHCFTTSSKDWHHAGKDKALLCTDCRVHFKKYGELPQLEGNKDPPYLFRPVVQDDEGRIRTRTRTKELNARNRPKRGSDNSTPEPDMKISGRKSPGAASNTSSSSDKSKNKSNAASPAPRAKKRGKPTEDEKVSQNKKRKEDRPESPSGSSIGSSVDDENEAETADLDGENDNIDNEAGEMENASSRTPSPSADLENASGSTSNAAGNSSMAQEPEGPLPLISSSRTPAPNSHLVVPEPKRPNEVTNSAAFTAPNNNNNNNENDTSTNNESAESGSVNLTVEVKSEKVDNNVNDSVQPPRGVVLESSNVQGNSAETITDSSPSIVKLENSVKTSLIDYTATTSSSSQFNENKDKCIIDTSVRDSERSGVSSESSPLPDASLQELGSVTTSKDLKIPKVTTAALIEPFNHNTNSSSNFSANVILDGKGFDSRIPNSGNHVIVKEEKDDRTDLSEKASEGGSGSLPSRPNHLNISAPIVPGFPNNAPSAPIQAPVTDQLSLQMPVAPGDSPGSSAPLITIKDEKSLMSPVSDDLKLPTGHKPFGSEENGAAPLLPSVPGAPVIPVGGMHAPYPFPPGMAIPKSSSPPIPPGYPHLGGLHSQPPSLIPPSHSRTSPPSTADAVVTSSASSSHVEKDRGNDRDAPPPNAPEPSMYSSPLSRFYPHPGMGHPLAHGQHPFAPHHFPPHPNAHTLGGILPEHPTVQASGASQPPPQPGIVETKSEMIPNPLQSLREVKVPGYPAFDAPALSSNTQNAANSGPSTSSMASSISPFPSSHQNQNTDKPLKKEPMADHFSERRGSLGDVSNHERDRGSERERERGDRERGDRERGDRERGDRERGDRERGDRERGDRDRGGDRDRSSDKDRERDKNRSPKVSLTSSAATSNASQQPPISAAMGSSTMTTPAGPQGPIPHPNIHLPATSGGPFPGAFHPHAHPPVHPLYQFPYGPYFSPYPFPHYGGPPQQGPGPQGMPRMPGVPPIPPQQQAVRSSSPQSNQSINGVGNPKGNELPPSGQGQSQSQSSSHGHPHHHGSSSKSSSSSNKQNSRDSGHGHSHHGHSSHGRSSSMSSNSMIDPADAENHENDEPEETPSPHGVPRGPSPEPKVEDSECHRSQSAIFLRHWNRGDFNSCARTDLTFKPVPESKLARKREERLRKQAEKEREERERAAQARKQLSSTPDRDKRETPKSGSNIPQGMSGNQQQGVDQQGLVNSHFDRFTPRPGAFGDTPALRQLSEYARPHTGFSPGNNMRPGPSGMLPPLPLDQMLGAPYQMGLYGPAAARERMEMEAMEKREREIREIRERELSDRLKEEFLRSVPGGPGNQHQGNQGGNPNQQQRLPNPLESAHWLDVHRRTFGTLGPGGPPLSQLHQSGFGLYPSPNAPPTTLSPLERERLERLGIPSSMPQLSNDQLVTERLHAERLAMDMRLQLAAGQLQGYPGMDPLLHQAAAAGAYARQPQLIPPRDSVLGLHPEMLSRQGYPPELAHHISAHEQLQRQMMMDRERFPHPGGPGGPGLGPHPSFLAQQEEYLRYMNMMMK</sequence>
<feature type="compositionally biased region" description="Low complexity" evidence="12">
    <location>
        <begin position="1809"/>
        <end position="1819"/>
    </location>
</feature>
<comment type="caution">
    <text evidence="16">The sequence shown here is derived from an EMBL/GenBank/DDBJ whole genome shotgun (WGS) entry which is preliminary data.</text>
</comment>
<feature type="region of interest" description="Disordered" evidence="12">
    <location>
        <begin position="2060"/>
        <end position="2086"/>
    </location>
</feature>
<dbReference type="PROSITE" id="PS51038">
    <property type="entry name" value="BAH"/>
    <property type="match status" value="1"/>
</dbReference>
<feature type="compositionally biased region" description="Low complexity" evidence="12">
    <location>
        <begin position="327"/>
        <end position="340"/>
    </location>
</feature>
<keyword evidence="10" id="KW-0804">Transcription</keyword>
<gene>
    <name evidence="16" type="ORF">ODALV1_LOCUS9024</name>
</gene>
<keyword evidence="5" id="KW-0863">Zinc-finger</keyword>
<feature type="compositionally biased region" description="Low complexity" evidence="12">
    <location>
        <begin position="1781"/>
        <end position="1791"/>
    </location>
</feature>
<feature type="compositionally biased region" description="Basic residues" evidence="12">
    <location>
        <begin position="1799"/>
        <end position="1808"/>
    </location>
</feature>
<dbReference type="InterPro" id="IPR001025">
    <property type="entry name" value="BAH_dom"/>
</dbReference>
<evidence type="ECO:0000256" key="9">
    <source>
        <dbReference type="ARBA" id="ARBA00023015"/>
    </source>
</evidence>
<dbReference type="InterPro" id="IPR000679">
    <property type="entry name" value="Znf_GATA"/>
</dbReference>
<dbReference type="PROSITE" id="PS51293">
    <property type="entry name" value="SANT"/>
    <property type="match status" value="1"/>
</dbReference>
<feature type="compositionally biased region" description="Polar residues" evidence="12">
    <location>
        <begin position="236"/>
        <end position="254"/>
    </location>
</feature>
<feature type="compositionally biased region" description="Low complexity" evidence="12">
    <location>
        <begin position="104"/>
        <end position="120"/>
    </location>
</feature>
<evidence type="ECO:0000256" key="7">
    <source>
        <dbReference type="ARBA" id="ARBA00022843"/>
    </source>
</evidence>
<feature type="region of interest" description="Disordered" evidence="12">
    <location>
        <begin position="787"/>
        <end position="1068"/>
    </location>
</feature>
<feature type="compositionally biased region" description="Low complexity" evidence="12">
    <location>
        <begin position="1356"/>
        <end position="1379"/>
    </location>
</feature>
<comment type="subcellular location">
    <subcellularLocation>
        <location evidence="1">Nucleus</location>
    </subcellularLocation>
</comment>
<evidence type="ECO:0000313" key="17">
    <source>
        <dbReference type="Proteomes" id="UP001642540"/>
    </source>
</evidence>
<dbReference type="InterPro" id="IPR000949">
    <property type="entry name" value="ELM2_dom"/>
</dbReference>
<keyword evidence="11" id="KW-0539">Nucleus</keyword>
<feature type="compositionally biased region" description="Low complexity" evidence="12">
    <location>
        <begin position="286"/>
        <end position="307"/>
    </location>
</feature>
<feature type="compositionally biased region" description="Polar residues" evidence="12">
    <location>
        <begin position="27"/>
        <end position="71"/>
    </location>
</feature>
<evidence type="ECO:0000256" key="5">
    <source>
        <dbReference type="ARBA" id="ARBA00022771"/>
    </source>
</evidence>
<feature type="compositionally biased region" description="Low complexity" evidence="12">
    <location>
        <begin position="997"/>
        <end position="1025"/>
    </location>
</feature>
<dbReference type="Pfam" id="PF01448">
    <property type="entry name" value="ELM2"/>
    <property type="match status" value="1"/>
</dbReference>
<reference evidence="16 17" key="1">
    <citation type="submission" date="2024-08" db="EMBL/GenBank/DDBJ databases">
        <authorList>
            <person name="Cucini C."/>
            <person name="Frati F."/>
        </authorList>
    </citation>
    <scope>NUCLEOTIDE SEQUENCE [LARGE SCALE GENOMIC DNA]</scope>
</reference>
<feature type="compositionally biased region" description="Basic and acidic residues" evidence="12">
    <location>
        <begin position="1191"/>
        <end position="1207"/>
    </location>
</feature>
<feature type="domain" description="ELM2" evidence="14">
    <location>
        <begin position="536"/>
        <end position="637"/>
    </location>
</feature>
<dbReference type="Pfam" id="PF01426">
    <property type="entry name" value="BAH"/>
    <property type="match status" value="1"/>
</dbReference>
<dbReference type="PANTHER" id="PTHR13859">
    <property type="entry name" value="ATROPHIN-RELATED"/>
    <property type="match status" value="1"/>
</dbReference>
<feature type="region of interest" description="Disordered" evidence="12">
    <location>
        <begin position="696"/>
        <end position="745"/>
    </location>
</feature>
<organism evidence="16 17">
    <name type="scientific">Orchesella dallaii</name>
    <dbReference type="NCBI Taxonomy" id="48710"/>
    <lineage>
        <taxon>Eukaryota</taxon>
        <taxon>Metazoa</taxon>
        <taxon>Ecdysozoa</taxon>
        <taxon>Arthropoda</taxon>
        <taxon>Hexapoda</taxon>
        <taxon>Collembola</taxon>
        <taxon>Entomobryomorpha</taxon>
        <taxon>Entomobryoidea</taxon>
        <taxon>Orchesellidae</taxon>
        <taxon>Orchesellinae</taxon>
        <taxon>Orchesella</taxon>
    </lineage>
</organism>
<dbReference type="SUPFAM" id="SSF57716">
    <property type="entry name" value="Glucocorticoid receptor-like (DNA-binding domain)"/>
    <property type="match status" value="1"/>
</dbReference>
<evidence type="ECO:0000256" key="1">
    <source>
        <dbReference type="ARBA" id="ARBA00004123"/>
    </source>
</evidence>
<feature type="region of interest" description="Disordered" evidence="12">
    <location>
        <begin position="1111"/>
        <end position="1133"/>
    </location>
</feature>
<evidence type="ECO:0000259" key="13">
    <source>
        <dbReference type="PROSITE" id="PS51038"/>
    </source>
</evidence>
<dbReference type="PANTHER" id="PTHR13859:SF11">
    <property type="entry name" value="GRUNGE, ISOFORM J"/>
    <property type="match status" value="1"/>
</dbReference>
<keyword evidence="17" id="KW-1185">Reference proteome</keyword>
<evidence type="ECO:0000256" key="11">
    <source>
        <dbReference type="ARBA" id="ARBA00023242"/>
    </source>
</evidence>